<evidence type="ECO:0000259" key="1">
    <source>
        <dbReference type="Pfam" id="PF06114"/>
    </source>
</evidence>
<dbReference type="Gene3D" id="1.10.10.2910">
    <property type="match status" value="1"/>
</dbReference>
<name>A0A511FDV8_9CELL</name>
<reference evidence="2 3" key="1">
    <citation type="submission" date="2019-07" db="EMBL/GenBank/DDBJ databases">
        <title>Whole genome shotgun sequence of Cellulomonas hominis NBRC 16055.</title>
        <authorList>
            <person name="Hosoyama A."/>
            <person name="Uohara A."/>
            <person name="Ohji S."/>
            <person name="Ichikawa N."/>
        </authorList>
    </citation>
    <scope>NUCLEOTIDE SEQUENCE [LARGE SCALE GENOMIC DNA]</scope>
    <source>
        <strain evidence="2 3">NBRC 16055</strain>
    </source>
</reference>
<feature type="domain" description="IrrE N-terminal-like" evidence="1">
    <location>
        <begin position="10"/>
        <end position="115"/>
    </location>
</feature>
<accession>A0A511FDV8</accession>
<sequence length="139" mass="15472">MMEELLALATERGVRVAWRDLGRRAGEYHSSGLILLNPRRTETVQRVTLAHELGHAHYGHTWTDDPREHEHRERLADRHGARLLISPSAYAAAERLVGPHPGALARELGVTASVVETWRADALRAGIPTQRGRDLRVAG</sequence>
<dbReference type="Pfam" id="PF06114">
    <property type="entry name" value="Peptidase_M78"/>
    <property type="match status" value="1"/>
</dbReference>
<dbReference type="InterPro" id="IPR010359">
    <property type="entry name" value="IrrE_HExxH"/>
</dbReference>
<dbReference type="AlphaFoldDB" id="A0A511FDV8"/>
<evidence type="ECO:0000313" key="2">
    <source>
        <dbReference type="EMBL" id="GEL47449.1"/>
    </source>
</evidence>
<evidence type="ECO:0000313" key="3">
    <source>
        <dbReference type="Proteomes" id="UP000321723"/>
    </source>
</evidence>
<gene>
    <name evidence="2" type="ORF">CHO01_25650</name>
</gene>
<dbReference type="Proteomes" id="UP000321723">
    <property type="component" value="Unassembled WGS sequence"/>
</dbReference>
<keyword evidence="3" id="KW-1185">Reference proteome</keyword>
<protein>
    <recommendedName>
        <fullName evidence="1">IrrE N-terminal-like domain-containing protein</fullName>
    </recommendedName>
</protein>
<organism evidence="2 3">
    <name type="scientific">Cellulomonas hominis</name>
    <dbReference type="NCBI Taxonomy" id="156981"/>
    <lineage>
        <taxon>Bacteria</taxon>
        <taxon>Bacillati</taxon>
        <taxon>Actinomycetota</taxon>
        <taxon>Actinomycetes</taxon>
        <taxon>Micrococcales</taxon>
        <taxon>Cellulomonadaceae</taxon>
        <taxon>Cellulomonas</taxon>
    </lineage>
</organism>
<dbReference type="EMBL" id="BJVQ01000037">
    <property type="protein sequence ID" value="GEL47449.1"/>
    <property type="molecule type" value="Genomic_DNA"/>
</dbReference>
<comment type="caution">
    <text evidence="2">The sequence shown here is derived from an EMBL/GenBank/DDBJ whole genome shotgun (WGS) entry which is preliminary data.</text>
</comment>
<proteinExistence type="predicted"/>